<keyword evidence="2" id="KW-1185">Reference proteome</keyword>
<reference evidence="1" key="1">
    <citation type="journal article" date="2018" name="DNA Res.">
        <title>Multiple hybrid de novo genome assembly of finger millet, an orphan allotetraploid crop.</title>
        <authorList>
            <person name="Hatakeyama M."/>
            <person name="Aluri S."/>
            <person name="Balachadran M.T."/>
            <person name="Sivarajan S.R."/>
            <person name="Patrignani A."/>
            <person name="Gruter S."/>
            <person name="Poveda L."/>
            <person name="Shimizu-Inatsugi R."/>
            <person name="Baeten J."/>
            <person name="Francoijs K.J."/>
            <person name="Nataraja K.N."/>
            <person name="Reddy Y.A.N."/>
            <person name="Phadnis S."/>
            <person name="Ravikumar R.L."/>
            <person name="Schlapbach R."/>
            <person name="Sreeman S.M."/>
            <person name="Shimizu K.K."/>
        </authorList>
    </citation>
    <scope>NUCLEOTIDE SEQUENCE</scope>
</reference>
<dbReference type="EMBL" id="BQKI01000199">
    <property type="protein sequence ID" value="GJN41017.1"/>
    <property type="molecule type" value="Genomic_DNA"/>
</dbReference>
<accession>A0AAV5G2I1</accession>
<evidence type="ECO:0000313" key="1">
    <source>
        <dbReference type="EMBL" id="GJN41017.1"/>
    </source>
</evidence>
<protein>
    <submittedName>
        <fullName evidence="1">Uncharacterized protein</fullName>
    </submittedName>
</protein>
<evidence type="ECO:0000313" key="2">
    <source>
        <dbReference type="Proteomes" id="UP001054889"/>
    </source>
</evidence>
<comment type="caution">
    <text evidence="1">The sequence shown here is derived from an EMBL/GenBank/DDBJ whole genome shotgun (WGS) entry which is preliminary data.</text>
</comment>
<name>A0AAV5G2I1_ELECO</name>
<gene>
    <name evidence="1" type="primary">gn00337</name>
    <name evidence="1" type="ORF">PR202_gn00337</name>
</gene>
<proteinExistence type="predicted"/>
<dbReference type="Proteomes" id="UP001054889">
    <property type="component" value="Unassembled WGS sequence"/>
</dbReference>
<reference evidence="1" key="2">
    <citation type="submission" date="2021-12" db="EMBL/GenBank/DDBJ databases">
        <title>Resequencing data analysis of finger millet.</title>
        <authorList>
            <person name="Hatakeyama M."/>
            <person name="Aluri S."/>
            <person name="Balachadran M.T."/>
            <person name="Sivarajan S.R."/>
            <person name="Poveda L."/>
            <person name="Shimizu-Inatsugi R."/>
            <person name="Schlapbach R."/>
            <person name="Sreeman S.M."/>
            <person name="Shimizu K.K."/>
        </authorList>
    </citation>
    <scope>NUCLEOTIDE SEQUENCE</scope>
</reference>
<sequence length="76" mass="8165">MASSSLAFSLPADDAALSWATVALGHEEREILPFFALAGLPEQDVRLLHLLVVELPLQKHGQWHAGPVHLAACTSI</sequence>
<organism evidence="1 2">
    <name type="scientific">Eleusine coracana subsp. coracana</name>
    <dbReference type="NCBI Taxonomy" id="191504"/>
    <lineage>
        <taxon>Eukaryota</taxon>
        <taxon>Viridiplantae</taxon>
        <taxon>Streptophyta</taxon>
        <taxon>Embryophyta</taxon>
        <taxon>Tracheophyta</taxon>
        <taxon>Spermatophyta</taxon>
        <taxon>Magnoliopsida</taxon>
        <taxon>Liliopsida</taxon>
        <taxon>Poales</taxon>
        <taxon>Poaceae</taxon>
        <taxon>PACMAD clade</taxon>
        <taxon>Chloridoideae</taxon>
        <taxon>Cynodonteae</taxon>
        <taxon>Eleusininae</taxon>
        <taxon>Eleusine</taxon>
    </lineage>
</organism>
<dbReference type="AlphaFoldDB" id="A0AAV5G2I1"/>